<evidence type="ECO:0000313" key="3">
    <source>
        <dbReference type="Proteomes" id="UP001057375"/>
    </source>
</evidence>
<gene>
    <name evidence="2" type="ORF">ADUPG1_002055</name>
</gene>
<dbReference type="Proteomes" id="UP001057375">
    <property type="component" value="Unassembled WGS sequence"/>
</dbReference>
<reference evidence="2" key="1">
    <citation type="submission" date="2022-03" db="EMBL/GenBank/DDBJ databases">
        <title>Draft genome sequence of Aduncisulcus paluster, a free-living microaerophilic Fornicata.</title>
        <authorList>
            <person name="Yuyama I."/>
            <person name="Kume K."/>
            <person name="Tamura T."/>
            <person name="Inagaki Y."/>
            <person name="Hashimoto T."/>
        </authorList>
    </citation>
    <scope>NUCLEOTIDE SEQUENCE</scope>
    <source>
        <strain evidence="2">NY0171</strain>
    </source>
</reference>
<feature type="region of interest" description="Disordered" evidence="1">
    <location>
        <begin position="88"/>
        <end position="108"/>
    </location>
</feature>
<sequence>MNKFYRKGPNRPSSTPQKKTQKSDKIPPPFQARQLLPRLSGYAAHDKRIQSPLKDHRQSYPHQLPVFPLRQAVSTTANKLIDDERFFPQQGGSIKNSPAILSKSYTET</sequence>
<comment type="caution">
    <text evidence="2">The sequence shown here is derived from an EMBL/GenBank/DDBJ whole genome shotgun (WGS) entry which is preliminary data.</text>
</comment>
<evidence type="ECO:0000313" key="2">
    <source>
        <dbReference type="EMBL" id="GKT31490.1"/>
    </source>
</evidence>
<organism evidence="2 3">
    <name type="scientific">Aduncisulcus paluster</name>
    <dbReference type="NCBI Taxonomy" id="2918883"/>
    <lineage>
        <taxon>Eukaryota</taxon>
        <taxon>Metamonada</taxon>
        <taxon>Carpediemonas-like organisms</taxon>
        <taxon>Aduncisulcus</taxon>
    </lineage>
</organism>
<feature type="compositionally biased region" description="Basic and acidic residues" evidence="1">
    <location>
        <begin position="44"/>
        <end position="58"/>
    </location>
</feature>
<accession>A0ABQ5KG27</accession>
<protein>
    <submittedName>
        <fullName evidence="2">Uncharacterized protein</fullName>
    </submittedName>
</protein>
<proteinExistence type="predicted"/>
<name>A0ABQ5KG27_9EUKA</name>
<feature type="region of interest" description="Disordered" evidence="1">
    <location>
        <begin position="1"/>
        <end position="59"/>
    </location>
</feature>
<evidence type="ECO:0000256" key="1">
    <source>
        <dbReference type="SAM" id="MobiDB-lite"/>
    </source>
</evidence>
<keyword evidence="3" id="KW-1185">Reference proteome</keyword>
<dbReference type="EMBL" id="BQXS01002170">
    <property type="protein sequence ID" value="GKT31490.1"/>
    <property type="molecule type" value="Genomic_DNA"/>
</dbReference>
<feature type="non-terminal residue" evidence="2">
    <location>
        <position position="108"/>
    </location>
</feature>